<dbReference type="NCBIfam" id="TIGR02532">
    <property type="entry name" value="IV_pilin_GFxxxE"/>
    <property type="match status" value="1"/>
</dbReference>
<accession>A0ABT6B0Z9</accession>
<dbReference type="InterPro" id="IPR012902">
    <property type="entry name" value="N_methyl_site"/>
</dbReference>
<dbReference type="SUPFAM" id="SSF54523">
    <property type="entry name" value="Pili subunits"/>
    <property type="match status" value="1"/>
</dbReference>
<dbReference type="Proteomes" id="UP001216674">
    <property type="component" value="Unassembled WGS sequence"/>
</dbReference>
<dbReference type="Pfam" id="PF07963">
    <property type="entry name" value="N_methyl"/>
    <property type="match status" value="1"/>
</dbReference>
<reference evidence="2 3" key="1">
    <citation type="submission" date="2023-03" db="EMBL/GenBank/DDBJ databases">
        <title>Draft assemblies of triclosan tolerant bacteria isolated from returned activated sludge.</title>
        <authorList>
            <person name="Van Hamelsveld S."/>
        </authorList>
    </citation>
    <scope>NUCLEOTIDE SEQUENCE [LARGE SCALE GENOMIC DNA]</scope>
    <source>
        <strain evidence="2 3">GW210010_S58</strain>
    </source>
</reference>
<dbReference type="Gene3D" id="3.30.700.10">
    <property type="entry name" value="Glycoprotein, Type 4 Pilin"/>
    <property type="match status" value="1"/>
</dbReference>
<name>A0ABT6B0Z9_9BURK</name>
<gene>
    <name evidence="2" type="ORF">P3W85_37355</name>
</gene>
<organism evidence="2 3">
    <name type="scientific">Cupriavidus basilensis</name>
    <dbReference type="NCBI Taxonomy" id="68895"/>
    <lineage>
        <taxon>Bacteria</taxon>
        <taxon>Pseudomonadati</taxon>
        <taxon>Pseudomonadota</taxon>
        <taxon>Betaproteobacteria</taxon>
        <taxon>Burkholderiales</taxon>
        <taxon>Burkholderiaceae</taxon>
        <taxon>Cupriavidus</taxon>
    </lineage>
</organism>
<dbReference type="InterPro" id="IPR045584">
    <property type="entry name" value="Pilin-like"/>
</dbReference>
<keyword evidence="1" id="KW-0812">Transmembrane</keyword>
<protein>
    <submittedName>
        <fullName evidence="2">Prepilin-type N-terminal cleavage/methylation domain-containing protein</fullName>
    </submittedName>
</protein>
<evidence type="ECO:0000256" key="1">
    <source>
        <dbReference type="SAM" id="Phobius"/>
    </source>
</evidence>
<dbReference type="PROSITE" id="PS00409">
    <property type="entry name" value="PROKAR_NTER_METHYL"/>
    <property type="match status" value="1"/>
</dbReference>
<keyword evidence="1" id="KW-1133">Transmembrane helix</keyword>
<feature type="transmembrane region" description="Helical" evidence="1">
    <location>
        <begin position="12"/>
        <end position="33"/>
    </location>
</feature>
<dbReference type="RefSeq" id="WP_276268491.1">
    <property type="nucleotide sequence ID" value="NZ_JARJLM010000603.1"/>
</dbReference>
<keyword evidence="1" id="KW-0472">Membrane</keyword>
<comment type="caution">
    <text evidence="2">The sequence shown here is derived from an EMBL/GenBank/DDBJ whole genome shotgun (WGS) entry which is preliminary data.</text>
</comment>
<dbReference type="EMBL" id="JARJLM010000603">
    <property type="protein sequence ID" value="MDF3838562.1"/>
    <property type="molecule type" value="Genomic_DNA"/>
</dbReference>
<evidence type="ECO:0000313" key="2">
    <source>
        <dbReference type="EMBL" id="MDF3838562.1"/>
    </source>
</evidence>
<keyword evidence="3" id="KW-1185">Reference proteome</keyword>
<sequence>MTPTPRTSGFTLLELLITLTMLAILAVMAVPAWHRHMERGWRAEARSALIGAMLELERHALATMSFAAQPGGAVVAGNWPRAVPGQAARPRHLISAGACPSGGLERCVELRAVPQTPDAPCGVLILRSTGEWLAQPAFAAEPVPLPPAC</sequence>
<proteinExistence type="predicted"/>
<evidence type="ECO:0000313" key="3">
    <source>
        <dbReference type="Proteomes" id="UP001216674"/>
    </source>
</evidence>